<dbReference type="Proteomes" id="UP000663845">
    <property type="component" value="Unassembled WGS sequence"/>
</dbReference>
<name>A0A814FVG4_9BILA</name>
<proteinExistence type="predicted"/>
<dbReference type="AlphaFoldDB" id="A0A814FVG4"/>
<comment type="caution">
    <text evidence="1">The sequence shown here is derived from an EMBL/GenBank/DDBJ whole genome shotgun (WGS) entry which is preliminary data.</text>
</comment>
<reference evidence="1" key="1">
    <citation type="submission" date="2021-02" db="EMBL/GenBank/DDBJ databases">
        <authorList>
            <person name="Nowell W R."/>
        </authorList>
    </citation>
    <scope>NUCLEOTIDE SEQUENCE</scope>
</reference>
<organism evidence="1 2">
    <name type="scientific">Adineta steineri</name>
    <dbReference type="NCBI Taxonomy" id="433720"/>
    <lineage>
        <taxon>Eukaryota</taxon>
        <taxon>Metazoa</taxon>
        <taxon>Spiralia</taxon>
        <taxon>Gnathifera</taxon>
        <taxon>Rotifera</taxon>
        <taxon>Eurotatoria</taxon>
        <taxon>Bdelloidea</taxon>
        <taxon>Adinetida</taxon>
        <taxon>Adinetidae</taxon>
        <taxon>Adineta</taxon>
    </lineage>
</organism>
<dbReference type="EMBL" id="CAJNOG010000132">
    <property type="protein sequence ID" value="CAF0988951.1"/>
    <property type="molecule type" value="Genomic_DNA"/>
</dbReference>
<evidence type="ECO:0000313" key="2">
    <source>
        <dbReference type="Proteomes" id="UP000663845"/>
    </source>
</evidence>
<gene>
    <name evidence="1" type="ORF">JYZ213_LOCUS15349</name>
</gene>
<accession>A0A814FVG4</accession>
<sequence>MIVQNRINNNKHFQLRSDQTLQCIWSIELKQCQMTVHRNRFCSIRENEWLIIDSNQSHLLYISRDGIFKQIIDYNFNQPPRRAFQNKSNFLLVTTNHSVNLHQLL</sequence>
<protein>
    <submittedName>
        <fullName evidence="1">Uncharacterized protein</fullName>
    </submittedName>
</protein>
<evidence type="ECO:0000313" key="1">
    <source>
        <dbReference type="EMBL" id="CAF0988951.1"/>
    </source>
</evidence>